<dbReference type="InterPro" id="IPR013587">
    <property type="entry name" value="Nitrate/nitrite_sensing"/>
</dbReference>
<evidence type="ECO:0000259" key="2">
    <source>
        <dbReference type="PROSITE" id="PS50921"/>
    </source>
</evidence>
<dbReference type="Pfam" id="PF03861">
    <property type="entry name" value="ANTAR"/>
    <property type="match status" value="1"/>
</dbReference>
<dbReference type="InterPro" id="IPR036388">
    <property type="entry name" value="WH-like_DNA-bd_sf"/>
</dbReference>
<dbReference type="AlphaFoldDB" id="A0A4R3LI97"/>
<dbReference type="Proteomes" id="UP000295536">
    <property type="component" value="Unassembled WGS sequence"/>
</dbReference>
<dbReference type="EMBL" id="SMAH01000001">
    <property type="protein sequence ID" value="TCS99852.1"/>
    <property type="molecule type" value="Genomic_DNA"/>
</dbReference>
<evidence type="ECO:0000313" key="6">
    <source>
        <dbReference type="Proteomes" id="UP000315577"/>
    </source>
</evidence>
<dbReference type="SUPFAM" id="SSF52172">
    <property type="entry name" value="CheY-like"/>
    <property type="match status" value="1"/>
</dbReference>
<evidence type="ECO:0000259" key="1">
    <source>
        <dbReference type="PROSITE" id="PS50906"/>
    </source>
</evidence>
<dbReference type="Gene3D" id="1.10.10.10">
    <property type="entry name" value="Winged helix-like DNA-binding domain superfamily/Winged helix DNA-binding domain"/>
    <property type="match status" value="1"/>
</dbReference>
<dbReference type="GO" id="GO:0003723">
    <property type="term" value="F:RNA binding"/>
    <property type="evidence" value="ECO:0007669"/>
    <property type="project" value="InterPro"/>
</dbReference>
<sequence>MTTPDALQLLIAARQCEMAELEQLERTSQWVDVIAQVIHALQRERGLSNLYLGSGGRRGQTELQQQRQVSDRAIQHLYTHVEALRGQRLRALQGARLYSQAARALQGLGALAALRRRIDQRLWDSAHSTSAYTQLVAVLLDWVFEAADTATDPDITRWLVALFNLMQGKEYLGQERAIGTAMLAAQRLDAALQRRLLHLMDAQQCCFDLVETHAADDLHRCGAWPLNALDSAEHERLRRILCTSTPGQTTPSELGPVWFDVCSRRIDQLRNVEQALCEALQRLCRDKRALAEAALRQLEALPPSGLDNDPDEDLACLTSQPPDADWPGTDTVARYPRRSLPGLLHEQQQRLQRLSTELDAVRASLQDRKVIERAKGLLMAHRRLSEEQAHRTLRQLAMNQGKRMVDVAQSILATAVALPDVLDGALLQCTPAPRSHHR</sequence>
<proteinExistence type="predicted"/>
<keyword evidence="6" id="KW-1185">Reference proteome</keyword>
<evidence type="ECO:0000313" key="5">
    <source>
        <dbReference type="Proteomes" id="UP000295536"/>
    </source>
</evidence>
<dbReference type="Pfam" id="PF08376">
    <property type="entry name" value="NIT"/>
    <property type="match status" value="1"/>
</dbReference>
<dbReference type="PROSITE" id="PS50906">
    <property type="entry name" value="NIT"/>
    <property type="match status" value="1"/>
</dbReference>
<protein>
    <submittedName>
        <fullName evidence="3">ANTAR domain-containing protein</fullName>
    </submittedName>
    <submittedName>
        <fullName evidence="4">Nitrate regulatory protein</fullName>
    </submittedName>
</protein>
<dbReference type="InterPro" id="IPR011006">
    <property type="entry name" value="CheY-like_superfamily"/>
</dbReference>
<reference evidence="3 5" key="1">
    <citation type="submission" date="2019-03" db="EMBL/GenBank/DDBJ databases">
        <title>Genomic Encyclopedia of Type Strains, Phase IV (KMG-IV): sequencing the most valuable type-strain genomes for metagenomic binning, comparative biology and taxonomic classification.</title>
        <authorList>
            <person name="Goeker M."/>
        </authorList>
    </citation>
    <scope>NUCLEOTIDE SEQUENCE [LARGE SCALE GENOMIC DNA]</scope>
    <source>
        <strain evidence="3 5">DSM 12034</strain>
    </source>
</reference>
<accession>A0A4R3LI97</accession>
<dbReference type="InterPro" id="IPR005561">
    <property type="entry name" value="ANTAR"/>
</dbReference>
<evidence type="ECO:0000313" key="4">
    <source>
        <dbReference type="EMBL" id="TSE23237.1"/>
    </source>
</evidence>
<dbReference type="Proteomes" id="UP000315577">
    <property type="component" value="Unassembled WGS sequence"/>
</dbReference>
<gene>
    <name evidence="4" type="primary">nasR</name>
    <name evidence="3" type="ORF">EDC36_101123</name>
    <name evidence="4" type="ORF">Tigna_00619</name>
</gene>
<feature type="domain" description="ANTAR" evidence="2">
    <location>
        <begin position="351"/>
        <end position="412"/>
    </location>
</feature>
<reference evidence="4 6" key="2">
    <citation type="submission" date="2019-07" db="EMBL/GenBank/DDBJ databases">
        <title>Tepidimonas ignava SPS-1037 draft genome.</title>
        <authorList>
            <person name="Da Costa M.S."/>
            <person name="Froufe H.J.C."/>
            <person name="Egas C."/>
            <person name="Albuquerque L."/>
        </authorList>
    </citation>
    <scope>NUCLEOTIDE SEQUENCE [LARGE SCALE GENOMIC DNA]</scope>
    <source>
        <strain evidence="4 6">SPS-1037</strain>
    </source>
</reference>
<name>A0A4R3LI97_9BURK</name>
<dbReference type="EMBL" id="VJNC01000003">
    <property type="protein sequence ID" value="TSE23237.1"/>
    <property type="molecule type" value="Genomic_DNA"/>
</dbReference>
<feature type="domain" description="NIT" evidence="1">
    <location>
        <begin position="32"/>
        <end position="287"/>
    </location>
</feature>
<dbReference type="PROSITE" id="PS50921">
    <property type="entry name" value="ANTAR"/>
    <property type="match status" value="1"/>
</dbReference>
<comment type="caution">
    <text evidence="3">The sequence shown here is derived from an EMBL/GenBank/DDBJ whole genome shotgun (WGS) entry which is preliminary data.</text>
</comment>
<dbReference type="InterPro" id="IPR010910">
    <property type="entry name" value="Nitrate/nitrite_sensing_bac"/>
</dbReference>
<evidence type="ECO:0000313" key="3">
    <source>
        <dbReference type="EMBL" id="TCS99852.1"/>
    </source>
</evidence>
<dbReference type="OrthoDB" id="9782798at2"/>
<organism evidence="3 5">
    <name type="scientific">Tepidimonas ignava</name>
    <dbReference type="NCBI Taxonomy" id="114249"/>
    <lineage>
        <taxon>Bacteria</taxon>
        <taxon>Pseudomonadati</taxon>
        <taxon>Pseudomonadota</taxon>
        <taxon>Betaproteobacteria</taxon>
        <taxon>Burkholderiales</taxon>
        <taxon>Tepidimonas</taxon>
    </lineage>
</organism>
<dbReference type="RefSeq" id="WP_132961314.1">
    <property type="nucleotide sequence ID" value="NZ_SMAH01000001.1"/>
</dbReference>
<dbReference type="SMART" id="SM01012">
    <property type="entry name" value="ANTAR"/>
    <property type="match status" value="1"/>
</dbReference>